<evidence type="ECO:0000256" key="3">
    <source>
        <dbReference type="ARBA" id="ARBA00022960"/>
    </source>
</evidence>
<evidence type="ECO:0000256" key="7">
    <source>
        <dbReference type="SAM" id="MobiDB-lite"/>
    </source>
</evidence>
<name>A0ABS0BTM2_9GAMM</name>
<feature type="coiled-coil region" evidence="6">
    <location>
        <begin position="58"/>
        <end position="95"/>
    </location>
</feature>
<keyword evidence="10" id="KW-1185">Reference proteome</keyword>
<feature type="region of interest" description="Disordered" evidence="7">
    <location>
        <begin position="259"/>
        <end position="300"/>
    </location>
</feature>
<evidence type="ECO:0000259" key="8">
    <source>
        <dbReference type="Pfam" id="PF04085"/>
    </source>
</evidence>
<gene>
    <name evidence="9" type="primary">mreC</name>
    <name evidence="9" type="ORF">H8792_002255</name>
</gene>
<comment type="caution">
    <text evidence="9">The sequence shown here is derived from an EMBL/GenBank/DDBJ whole genome shotgun (WGS) entry which is preliminary data.</text>
</comment>
<feature type="domain" description="Rod shape-determining protein MreC beta-barrel core" evidence="8">
    <location>
        <begin position="116"/>
        <end position="257"/>
    </location>
</feature>
<evidence type="ECO:0000256" key="5">
    <source>
        <dbReference type="PIRNR" id="PIRNR038471"/>
    </source>
</evidence>
<evidence type="ECO:0000313" key="9">
    <source>
        <dbReference type="EMBL" id="MBF6057154.1"/>
    </source>
</evidence>
<dbReference type="Gene3D" id="2.40.10.340">
    <property type="entry name" value="Rod shape-determining protein MreC, domain 1"/>
    <property type="match status" value="1"/>
</dbReference>
<dbReference type="Pfam" id="PF04085">
    <property type="entry name" value="MreC"/>
    <property type="match status" value="1"/>
</dbReference>
<organism evidence="9 10">
    <name type="scientific">Thiomicrorhabdus heinhorstiae</name>
    <dbReference type="NCBI Taxonomy" id="2748010"/>
    <lineage>
        <taxon>Bacteria</taxon>
        <taxon>Pseudomonadati</taxon>
        <taxon>Pseudomonadota</taxon>
        <taxon>Gammaproteobacteria</taxon>
        <taxon>Thiotrichales</taxon>
        <taxon>Piscirickettsiaceae</taxon>
        <taxon>Thiomicrorhabdus</taxon>
    </lineage>
</organism>
<dbReference type="PIRSF" id="PIRSF038471">
    <property type="entry name" value="MreC"/>
    <property type="match status" value="1"/>
</dbReference>
<dbReference type="Gene3D" id="2.40.10.350">
    <property type="entry name" value="Rod shape-determining protein MreC, domain 2"/>
    <property type="match status" value="1"/>
</dbReference>
<dbReference type="InterPro" id="IPR042175">
    <property type="entry name" value="Cell/Rod_MreC_2"/>
</dbReference>
<comment type="function">
    <text evidence="5">Involved in formation and maintenance of cell shape.</text>
</comment>
<sequence length="300" mass="33248">MHFVVAFILAVTVMAADHYGHIMGSVRGALLTALNPIERIATYPQHLYQSMASEYSTRNKLLLENQQLNTELLLLKAKQQQLANLQMEVHRLEALLGTTGKMNDQSVQIANISFYSNNPLAQFVTLNKGQKDGVENQQTVIDANGIMGQIVQTTPSSSRALLITDPDHQIPVRIQRTAQRGILTGKGHDLMQLNFIPYNSEVKVGDILESSGLGGVFPQGYPVARVSKVEARRENPYLTISALPIAQLHQTHKVLILGKPEKEEEENTAASNESQNQQPIQEVQQPAKVNQPKEQDESND</sequence>
<keyword evidence="6" id="KW-0175">Coiled coil</keyword>
<proteinExistence type="inferred from homology"/>
<evidence type="ECO:0000256" key="1">
    <source>
        <dbReference type="ARBA" id="ARBA00009369"/>
    </source>
</evidence>
<dbReference type="InterPro" id="IPR007221">
    <property type="entry name" value="MreC"/>
</dbReference>
<dbReference type="InterPro" id="IPR042177">
    <property type="entry name" value="Cell/Rod_1"/>
</dbReference>
<comment type="similarity">
    <text evidence="1 5">Belongs to the MreC family.</text>
</comment>
<reference evidence="9 10" key="1">
    <citation type="submission" date="2020-11" db="EMBL/GenBank/DDBJ databases">
        <title>Sulfur oxidizing isolate from Hospital Hole Sinkhole.</title>
        <authorList>
            <person name="Scott K.M."/>
        </authorList>
    </citation>
    <scope>NUCLEOTIDE SEQUENCE [LARGE SCALE GENOMIC DNA]</scope>
    <source>
        <strain evidence="9 10">HH1</strain>
    </source>
</reference>
<dbReference type="PANTHER" id="PTHR34138:SF1">
    <property type="entry name" value="CELL SHAPE-DETERMINING PROTEIN MREC"/>
    <property type="match status" value="1"/>
</dbReference>
<evidence type="ECO:0000256" key="6">
    <source>
        <dbReference type="SAM" id="Coils"/>
    </source>
</evidence>
<feature type="compositionally biased region" description="Low complexity" evidence="7">
    <location>
        <begin position="268"/>
        <end position="285"/>
    </location>
</feature>
<dbReference type="PANTHER" id="PTHR34138">
    <property type="entry name" value="CELL SHAPE-DETERMINING PROTEIN MREC"/>
    <property type="match status" value="1"/>
</dbReference>
<accession>A0ABS0BTM2</accession>
<feature type="compositionally biased region" description="Basic and acidic residues" evidence="7">
    <location>
        <begin position="291"/>
        <end position="300"/>
    </location>
</feature>
<evidence type="ECO:0000256" key="4">
    <source>
        <dbReference type="ARBA" id="ARBA00032089"/>
    </source>
</evidence>
<protein>
    <recommendedName>
        <fullName evidence="2 5">Cell shape-determining protein MreC</fullName>
    </recommendedName>
    <alternativeName>
        <fullName evidence="4 5">Cell shape protein MreC</fullName>
    </alternativeName>
</protein>
<evidence type="ECO:0000313" key="10">
    <source>
        <dbReference type="Proteomes" id="UP001193680"/>
    </source>
</evidence>
<evidence type="ECO:0000256" key="2">
    <source>
        <dbReference type="ARBA" id="ARBA00013855"/>
    </source>
</evidence>
<dbReference type="EMBL" id="JACBGI020000002">
    <property type="protein sequence ID" value="MBF6057154.1"/>
    <property type="molecule type" value="Genomic_DNA"/>
</dbReference>
<dbReference type="NCBIfam" id="TIGR00219">
    <property type="entry name" value="mreC"/>
    <property type="match status" value="1"/>
</dbReference>
<dbReference type="Proteomes" id="UP001193680">
    <property type="component" value="Unassembled WGS sequence"/>
</dbReference>
<dbReference type="InterPro" id="IPR055342">
    <property type="entry name" value="MreC_beta-barrel_core"/>
</dbReference>
<keyword evidence="3 5" id="KW-0133">Cell shape</keyword>